<dbReference type="AlphaFoldDB" id="A0A367W148"/>
<proteinExistence type="predicted"/>
<dbReference type="EMBL" id="JPWF01000013">
    <property type="protein sequence ID" value="RCK33098.1"/>
    <property type="molecule type" value="Genomic_DNA"/>
</dbReference>
<dbReference type="Proteomes" id="UP000253226">
    <property type="component" value="Unassembled WGS sequence"/>
</dbReference>
<evidence type="ECO:0000313" key="2">
    <source>
        <dbReference type="Proteomes" id="UP000253226"/>
    </source>
</evidence>
<dbReference type="Pfam" id="PF05721">
    <property type="entry name" value="PhyH"/>
    <property type="match status" value="1"/>
</dbReference>
<name>A0A367W148_9PROT</name>
<comment type="caution">
    <text evidence="1">The sequence shown here is derived from an EMBL/GenBank/DDBJ whole genome shotgun (WGS) entry which is preliminary data.</text>
</comment>
<reference evidence="1 2" key="1">
    <citation type="submission" date="2014-07" db="EMBL/GenBank/DDBJ databases">
        <title>Draft genome sequence of Thalassospira profundimaris 35.</title>
        <authorList>
            <person name="Lai Q."/>
            <person name="Shao Z."/>
        </authorList>
    </citation>
    <scope>NUCLEOTIDE SEQUENCE [LARGE SCALE GENOMIC DNA]</scope>
    <source>
        <strain evidence="1 2">35</strain>
    </source>
</reference>
<protein>
    <recommendedName>
        <fullName evidence="3">Phytanoyl-CoA dioxygenase</fullName>
    </recommendedName>
</protein>
<evidence type="ECO:0008006" key="3">
    <source>
        <dbReference type="Google" id="ProtNLM"/>
    </source>
</evidence>
<evidence type="ECO:0000313" key="1">
    <source>
        <dbReference type="EMBL" id="RCK33098.1"/>
    </source>
</evidence>
<dbReference type="SUPFAM" id="SSF51197">
    <property type="entry name" value="Clavaminate synthase-like"/>
    <property type="match status" value="1"/>
</dbReference>
<dbReference type="Gene3D" id="2.60.120.620">
    <property type="entry name" value="q2cbj1_9rhob like domain"/>
    <property type="match status" value="1"/>
</dbReference>
<dbReference type="InterPro" id="IPR008775">
    <property type="entry name" value="Phytyl_CoA_dOase-like"/>
</dbReference>
<accession>A0A367W148</accession>
<dbReference type="GO" id="GO:0016706">
    <property type="term" value="F:2-oxoglutarate-dependent dioxygenase activity"/>
    <property type="evidence" value="ECO:0007669"/>
    <property type="project" value="UniProtKB-ARBA"/>
</dbReference>
<sequence>MIEGLANAIGAAYRPPELNTGHLLMITPQNAILPTQWQNLNPQLSISPASGQLAVIDEIGSGEGGFDGGALSERFWDEGYFLIEDVLPTAELARLRSGIETLVANGLPPAMIYLYDEAWHVFQCLRPLLSHFLGDRIALLPHFWAWHVNPADGGRGWPPHRDYQGESAIGDDMLISLSLWVPLSHATPYNGCMYVLPRSFEKCYVSEVAKPEDVALQDVRALPAGPGAVMGWRQDLYHWGSRASKHATEPRISLSLEFQNAAFDPMAEELLSLEHPPVFEKRLALIASQFEKYRHMQDIDAKTVQWAATVLELCSGNRGD</sequence>
<dbReference type="RefSeq" id="WP_258548022.1">
    <property type="nucleotide sequence ID" value="NZ_JPWF01000013.1"/>
</dbReference>
<gene>
    <name evidence="1" type="ORF">TH19_18125</name>
</gene>
<organism evidence="1 2">
    <name type="scientific">Thalassospira profundimaris</name>
    <dbReference type="NCBI Taxonomy" id="502049"/>
    <lineage>
        <taxon>Bacteria</taxon>
        <taxon>Pseudomonadati</taxon>
        <taxon>Pseudomonadota</taxon>
        <taxon>Alphaproteobacteria</taxon>
        <taxon>Rhodospirillales</taxon>
        <taxon>Thalassospiraceae</taxon>
        <taxon>Thalassospira</taxon>
    </lineage>
</organism>